<keyword evidence="3" id="KW-1185">Reference proteome</keyword>
<gene>
    <name evidence="2" type="ORF">OLEA9_A096015</name>
</gene>
<dbReference type="AlphaFoldDB" id="A0A8S0SJS3"/>
<protein>
    <submittedName>
        <fullName evidence="2">Uncharacterized protein</fullName>
    </submittedName>
</protein>
<feature type="region of interest" description="Disordered" evidence="1">
    <location>
        <begin position="1"/>
        <end position="80"/>
    </location>
</feature>
<feature type="compositionally biased region" description="Basic and acidic residues" evidence="1">
    <location>
        <begin position="68"/>
        <end position="77"/>
    </location>
</feature>
<evidence type="ECO:0000313" key="2">
    <source>
        <dbReference type="EMBL" id="CAA2991902.1"/>
    </source>
</evidence>
<reference evidence="2 3" key="1">
    <citation type="submission" date="2019-12" db="EMBL/GenBank/DDBJ databases">
        <authorList>
            <person name="Alioto T."/>
            <person name="Alioto T."/>
            <person name="Gomez Garrido J."/>
        </authorList>
    </citation>
    <scope>NUCLEOTIDE SEQUENCE [LARGE SCALE GENOMIC DNA]</scope>
</reference>
<comment type="caution">
    <text evidence="2">The sequence shown here is derived from an EMBL/GenBank/DDBJ whole genome shotgun (WGS) entry which is preliminary data.</text>
</comment>
<evidence type="ECO:0000313" key="3">
    <source>
        <dbReference type="Proteomes" id="UP000594638"/>
    </source>
</evidence>
<dbReference type="Gramene" id="OE9A096015T1">
    <property type="protein sequence ID" value="OE9A096015C1"/>
    <property type="gene ID" value="OE9A096015"/>
</dbReference>
<sequence>MNIQTITHGGRTEVPTGLTEILTGAQMKKEKRKKKKRDNAIKSSPSPAGNEVRKLIRSSTATTPPLRPTEEGPDSKIDTQISLSSPLISRRLYQVPEPSLLSLAVFHHLPPAPLTLVSRLPGPNQYISACLAEDLP</sequence>
<evidence type="ECO:0000256" key="1">
    <source>
        <dbReference type="SAM" id="MobiDB-lite"/>
    </source>
</evidence>
<organism evidence="2 3">
    <name type="scientific">Olea europaea subsp. europaea</name>
    <dbReference type="NCBI Taxonomy" id="158383"/>
    <lineage>
        <taxon>Eukaryota</taxon>
        <taxon>Viridiplantae</taxon>
        <taxon>Streptophyta</taxon>
        <taxon>Embryophyta</taxon>
        <taxon>Tracheophyta</taxon>
        <taxon>Spermatophyta</taxon>
        <taxon>Magnoliopsida</taxon>
        <taxon>eudicotyledons</taxon>
        <taxon>Gunneridae</taxon>
        <taxon>Pentapetalae</taxon>
        <taxon>asterids</taxon>
        <taxon>lamiids</taxon>
        <taxon>Lamiales</taxon>
        <taxon>Oleaceae</taxon>
        <taxon>Oleeae</taxon>
        <taxon>Olea</taxon>
    </lineage>
</organism>
<name>A0A8S0SJS3_OLEEU</name>
<accession>A0A8S0SJS3</accession>
<dbReference type="EMBL" id="CACTIH010005429">
    <property type="protein sequence ID" value="CAA2991902.1"/>
    <property type="molecule type" value="Genomic_DNA"/>
</dbReference>
<proteinExistence type="predicted"/>
<dbReference type="Proteomes" id="UP000594638">
    <property type="component" value="Unassembled WGS sequence"/>
</dbReference>